<feature type="non-terminal residue" evidence="7">
    <location>
        <position position="1"/>
    </location>
</feature>
<feature type="region of interest" description="Disordered" evidence="5">
    <location>
        <begin position="1"/>
        <end position="20"/>
    </location>
</feature>
<evidence type="ECO:0000259" key="6">
    <source>
        <dbReference type="Pfam" id="PF13330"/>
    </source>
</evidence>
<comment type="caution">
    <text evidence="7">The sequence shown here is derived from an EMBL/GenBank/DDBJ whole genome shotgun (WGS) entry which is preliminary data.</text>
</comment>
<dbReference type="AlphaFoldDB" id="A0A643AUS2"/>
<evidence type="ECO:0000256" key="4">
    <source>
        <dbReference type="ARBA" id="ARBA00023180"/>
    </source>
</evidence>
<keyword evidence="8" id="KW-1185">Reference proteome</keyword>
<dbReference type="OrthoDB" id="160294at2759"/>
<organism evidence="7 8">
    <name type="scientific">Balaenoptera physalus</name>
    <name type="common">Fin whale</name>
    <name type="synonym">Balaena physalus</name>
    <dbReference type="NCBI Taxonomy" id="9770"/>
    <lineage>
        <taxon>Eukaryota</taxon>
        <taxon>Metazoa</taxon>
        <taxon>Chordata</taxon>
        <taxon>Craniata</taxon>
        <taxon>Vertebrata</taxon>
        <taxon>Euteleostomi</taxon>
        <taxon>Mammalia</taxon>
        <taxon>Eutheria</taxon>
        <taxon>Laurasiatheria</taxon>
        <taxon>Artiodactyla</taxon>
        <taxon>Whippomorpha</taxon>
        <taxon>Cetacea</taxon>
        <taxon>Mysticeti</taxon>
        <taxon>Balaenopteridae</taxon>
        <taxon>Balaenoptera</taxon>
    </lineage>
</organism>
<evidence type="ECO:0000313" key="7">
    <source>
        <dbReference type="EMBL" id="KAB0376300.1"/>
    </source>
</evidence>
<evidence type="ECO:0000313" key="8">
    <source>
        <dbReference type="Proteomes" id="UP000437017"/>
    </source>
</evidence>
<feature type="non-terminal residue" evidence="7">
    <location>
        <position position="273"/>
    </location>
</feature>
<keyword evidence="3" id="KW-0732">Signal</keyword>
<feature type="region of interest" description="Disordered" evidence="5">
    <location>
        <begin position="128"/>
        <end position="246"/>
    </location>
</feature>
<dbReference type="EMBL" id="SGJD01030769">
    <property type="protein sequence ID" value="KAB0376300.1"/>
    <property type="molecule type" value="Genomic_DNA"/>
</dbReference>
<feature type="compositionally biased region" description="Polar residues" evidence="5">
    <location>
        <begin position="152"/>
        <end position="163"/>
    </location>
</feature>
<dbReference type="Proteomes" id="UP000437017">
    <property type="component" value="Unassembled WGS sequence"/>
</dbReference>
<evidence type="ECO:0000256" key="1">
    <source>
        <dbReference type="ARBA" id="ARBA00004613"/>
    </source>
</evidence>
<feature type="compositionally biased region" description="Low complexity" evidence="5">
    <location>
        <begin position="128"/>
        <end position="151"/>
    </location>
</feature>
<feature type="domain" description="WxxW" evidence="6">
    <location>
        <begin position="32"/>
        <end position="118"/>
    </location>
</feature>
<dbReference type="Pfam" id="PF13330">
    <property type="entry name" value="Mucin2_WxxW"/>
    <property type="match status" value="1"/>
</dbReference>
<dbReference type="GO" id="GO:0005576">
    <property type="term" value="C:extracellular region"/>
    <property type="evidence" value="ECO:0007669"/>
    <property type="project" value="UniProtKB-SubCell"/>
</dbReference>
<feature type="compositionally biased region" description="Low complexity" evidence="5">
    <location>
        <begin position="169"/>
        <end position="191"/>
    </location>
</feature>
<feature type="compositionally biased region" description="Low complexity" evidence="5">
    <location>
        <begin position="198"/>
        <end position="241"/>
    </location>
</feature>
<evidence type="ECO:0000256" key="2">
    <source>
        <dbReference type="ARBA" id="ARBA00022525"/>
    </source>
</evidence>
<dbReference type="InterPro" id="IPR025155">
    <property type="entry name" value="WxxW_domain"/>
</dbReference>
<sequence length="273" mass="28382">TVSSQKTHTSSTPLVTTSPDIGSTACQPRCAWTDWLDQSYPMPGASGGDFETYANIQAAGGAICQQPLQLQCRAEALPEEALQDLGQVVQCRLEEGLVCRNRDQSSLMCLNYQIRVFCCDHSHCPSPASPTSTTPAPSPSTISTSTGSLSSKVTTQTHLSSPGTIKGVSTLTTLTGPSSTGTTQSISSTPTRVTGPFSTGTTQSISSTTRTTQSISSTTRMTGPSSTGTTKKVYTSTSVTGPFSTGTTKRVYATTSVTGPSSTGTRQSVYTST</sequence>
<comment type="subcellular location">
    <subcellularLocation>
        <location evidence="1">Secreted</location>
    </subcellularLocation>
</comment>
<proteinExistence type="predicted"/>
<keyword evidence="2" id="KW-0964">Secreted</keyword>
<evidence type="ECO:0000256" key="5">
    <source>
        <dbReference type="SAM" id="MobiDB-lite"/>
    </source>
</evidence>
<evidence type="ECO:0000256" key="3">
    <source>
        <dbReference type="ARBA" id="ARBA00022729"/>
    </source>
</evidence>
<protein>
    <recommendedName>
        <fullName evidence="6">WxxW domain-containing protein</fullName>
    </recommendedName>
</protein>
<gene>
    <name evidence="7" type="ORF">E2I00_011683</name>
</gene>
<reference evidence="7 8" key="1">
    <citation type="journal article" date="2019" name="PLoS ONE">
        <title>Genomic analyses reveal an absence of contemporary introgressive admixture between fin whales and blue whales, despite known hybrids.</title>
        <authorList>
            <person name="Westbury M.V."/>
            <person name="Petersen B."/>
            <person name="Lorenzen E.D."/>
        </authorList>
    </citation>
    <scope>NUCLEOTIDE SEQUENCE [LARGE SCALE GENOMIC DNA]</scope>
    <source>
        <strain evidence="7">FinWhale-01</strain>
    </source>
</reference>
<name>A0A643AUS2_BALPH</name>
<accession>A0A643AUS2</accession>
<keyword evidence="4" id="KW-0325">Glycoprotein</keyword>